<dbReference type="AlphaFoldDB" id="A0A4Z2EZC9"/>
<evidence type="ECO:0000313" key="2">
    <source>
        <dbReference type="EMBL" id="TNN33734.1"/>
    </source>
</evidence>
<reference evidence="2 3" key="1">
    <citation type="submission" date="2019-03" db="EMBL/GenBank/DDBJ databases">
        <title>First draft genome of Liparis tanakae, snailfish: a comprehensive survey of snailfish specific genes.</title>
        <authorList>
            <person name="Kim W."/>
            <person name="Song I."/>
            <person name="Jeong J.-H."/>
            <person name="Kim D."/>
            <person name="Kim S."/>
            <person name="Ryu S."/>
            <person name="Song J.Y."/>
            <person name="Lee S.K."/>
        </authorList>
    </citation>
    <scope>NUCLEOTIDE SEQUENCE [LARGE SCALE GENOMIC DNA]</scope>
    <source>
        <tissue evidence="2">Muscle</tissue>
    </source>
</reference>
<keyword evidence="1" id="KW-1133">Transmembrane helix</keyword>
<organism evidence="2 3">
    <name type="scientific">Liparis tanakae</name>
    <name type="common">Tanaka's snailfish</name>
    <dbReference type="NCBI Taxonomy" id="230148"/>
    <lineage>
        <taxon>Eukaryota</taxon>
        <taxon>Metazoa</taxon>
        <taxon>Chordata</taxon>
        <taxon>Craniata</taxon>
        <taxon>Vertebrata</taxon>
        <taxon>Euteleostomi</taxon>
        <taxon>Actinopterygii</taxon>
        <taxon>Neopterygii</taxon>
        <taxon>Teleostei</taxon>
        <taxon>Neoteleostei</taxon>
        <taxon>Acanthomorphata</taxon>
        <taxon>Eupercaria</taxon>
        <taxon>Perciformes</taxon>
        <taxon>Cottioidei</taxon>
        <taxon>Cottales</taxon>
        <taxon>Liparidae</taxon>
        <taxon>Liparis</taxon>
    </lineage>
</organism>
<proteinExistence type="predicted"/>
<name>A0A4Z2EZC9_9TELE</name>
<sequence>MYSSKTVLRIKSGQRHTDWTWSVLLSSSPPLLLSSSPLLLLLLLPSQVEKKRKNSSDCGKNPVASDWLGAMNLCVQLQGD</sequence>
<feature type="transmembrane region" description="Helical" evidence="1">
    <location>
        <begin position="20"/>
        <end position="44"/>
    </location>
</feature>
<gene>
    <name evidence="2" type="ORF">EYF80_056101</name>
</gene>
<evidence type="ECO:0000256" key="1">
    <source>
        <dbReference type="SAM" id="Phobius"/>
    </source>
</evidence>
<protein>
    <submittedName>
        <fullName evidence="2">Uncharacterized protein</fullName>
    </submittedName>
</protein>
<keyword evidence="1" id="KW-0812">Transmembrane</keyword>
<dbReference type="Proteomes" id="UP000314294">
    <property type="component" value="Unassembled WGS sequence"/>
</dbReference>
<dbReference type="EMBL" id="SRLO01002148">
    <property type="protein sequence ID" value="TNN33734.1"/>
    <property type="molecule type" value="Genomic_DNA"/>
</dbReference>
<accession>A0A4Z2EZC9</accession>
<comment type="caution">
    <text evidence="2">The sequence shown here is derived from an EMBL/GenBank/DDBJ whole genome shotgun (WGS) entry which is preliminary data.</text>
</comment>
<keyword evidence="3" id="KW-1185">Reference proteome</keyword>
<evidence type="ECO:0000313" key="3">
    <source>
        <dbReference type="Proteomes" id="UP000314294"/>
    </source>
</evidence>
<keyword evidence="1" id="KW-0472">Membrane</keyword>